<feature type="region of interest" description="Disordered" evidence="1">
    <location>
        <begin position="603"/>
        <end position="702"/>
    </location>
</feature>
<gene>
    <name evidence="2" type="ORF">ACFFLM_16030</name>
</gene>
<feature type="compositionally biased region" description="Low complexity" evidence="1">
    <location>
        <begin position="651"/>
        <end position="691"/>
    </location>
</feature>
<reference evidence="2 3" key="1">
    <citation type="submission" date="2024-09" db="EMBL/GenBank/DDBJ databases">
        <authorList>
            <person name="Sun Q."/>
            <person name="Mori K."/>
        </authorList>
    </citation>
    <scope>NUCLEOTIDE SEQUENCE [LARGE SCALE GENOMIC DNA]</scope>
    <source>
        <strain evidence="2 3">JCM 13503</strain>
    </source>
</reference>
<sequence>MKRASAAGMVRRQKGLLKGRLAGLLLGTALTLGGLLGGAEARTVKIISADTLELRQLDGQELVLISGSAQAGGEQSVVELRVDDDVVKALRVEYNRTRRTLTLVGQASYFSASDAQTLTGENLVVDLGTEELTGQDVLISDADLEIRGSEVDRIPGQLRASNGYFTPCAKCGRTPNDYAFRAERLIVYPGDRLVAYRAQLLLADFPVLYLPVLVLPLNDPERQPRLSIGQAARDGYTVEADLPFSIGSTTLGTTLLRYYQNRSPSFGVGVSLRSYQPLPFVDRLNLYVLRNPRPFLSDGTQQPGSDLDINFSAKGRIPLVTAVRDLDYSLTVTRSDLGRATTDPERGVTNVNFGVNVEYPLFSGQFNYVDRYGPEGITPLTTPLKQPEVVIDPKPYVQGGLSTDFKFSVGQYSGQSNPLSRSATLQGINISTSRLEEQHSIAYTAKPWTNADLSLTNTFTGRYYGTGARTVQLNLGAQLTQRWNTTNTFSVSGAYTRIEGTSPFAFDALPGRRVSAPIGLTISTVPVKDVTFGVSVTRDLMLGPEAQAPANFNVSVNRVPLSASASLSHNFYTGEVESANYSITLSDPRTDEQIAAANRVNTVSNAGQSGNQGGTGQGATNLPAATTSAANPETGMQANAGAGTQAGSGQGATSQGSSSQANGTATSQTTATASAASNTATTNTATTNTAPTTPPPAPIRRLWPAPNLALSASGGYSRSAGYSPFTVRATVTGDVRTNNFNVFVTHAVQTPNISAIGAEFNASGTRDTVLNPFTVSARETLNFPTDAAIVSAQATPRLSGNASLTWRGAYTLSTAHDLLINQPATTKESGTVTFSAGTVAGQATNWQVTYGGPFDVARFGWTRPTLSASLRTTRPGQSIGASALFNVKGLDQQRTELARADLTANWQFGTRFSLSGTANYNRTRTGTFPDDKATDSLTLNPLKLGLALGNGPKPGAYLTASLRQTFTWQDGVRVNPTPLAPVIGLTIDRCCWAIQAEIDLSIQRYRLAIGLPGSTNYPLFDIGAGGLTPLPTLLPGVR</sequence>
<organism evidence="2 3">
    <name type="scientific">Deinococcus oregonensis</name>
    <dbReference type="NCBI Taxonomy" id="1805970"/>
    <lineage>
        <taxon>Bacteria</taxon>
        <taxon>Thermotogati</taxon>
        <taxon>Deinococcota</taxon>
        <taxon>Deinococci</taxon>
        <taxon>Deinococcales</taxon>
        <taxon>Deinococcaceae</taxon>
        <taxon>Deinococcus</taxon>
    </lineage>
</organism>
<dbReference type="Proteomes" id="UP001589733">
    <property type="component" value="Unassembled WGS sequence"/>
</dbReference>
<dbReference type="RefSeq" id="WP_380012389.1">
    <property type="nucleotide sequence ID" value="NZ_JBHLYR010000051.1"/>
</dbReference>
<proteinExistence type="predicted"/>
<dbReference type="EMBL" id="JBHLYR010000051">
    <property type="protein sequence ID" value="MFB9993476.1"/>
    <property type="molecule type" value="Genomic_DNA"/>
</dbReference>
<evidence type="ECO:0008006" key="4">
    <source>
        <dbReference type="Google" id="ProtNLM"/>
    </source>
</evidence>
<dbReference type="PANTHER" id="PTHR30189:SF1">
    <property type="entry name" value="LPS-ASSEMBLY PROTEIN LPTD"/>
    <property type="match status" value="1"/>
</dbReference>
<name>A0ABV6B3M5_9DEIO</name>
<accession>A0ABV6B3M5</accession>
<evidence type="ECO:0000313" key="2">
    <source>
        <dbReference type="EMBL" id="MFB9993476.1"/>
    </source>
</evidence>
<evidence type="ECO:0000256" key="1">
    <source>
        <dbReference type="SAM" id="MobiDB-lite"/>
    </source>
</evidence>
<dbReference type="PANTHER" id="PTHR30189">
    <property type="entry name" value="LPS-ASSEMBLY PROTEIN"/>
    <property type="match status" value="1"/>
</dbReference>
<keyword evidence="3" id="KW-1185">Reference proteome</keyword>
<protein>
    <recommendedName>
        <fullName evidence="4">LPS-assembly protein LptD</fullName>
    </recommendedName>
</protein>
<feature type="compositionally biased region" description="Polar residues" evidence="1">
    <location>
        <begin position="623"/>
        <end position="636"/>
    </location>
</feature>
<comment type="caution">
    <text evidence="2">The sequence shown here is derived from an EMBL/GenBank/DDBJ whole genome shotgun (WGS) entry which is preliminary data.</text>
</comment>
<dbReference type="InterPro" id="IPR050218">
    <property type="entry name" value="LptD"/>
</dbReference>
<evidence type="ECO:0000313" key="3">
    <source>
        <dbReference type="Proteomes" id="UP001589733"/>
    </source>
</evidence>